<organism evidence="1">
    <name type="scientific">Bradyrhizobium quebecense</name>
    <dbReference type="NCBI Taxonomy" id="2748629"/>
    <lineage>
        <taxon>Bacteria</taxon>
        <taxon>Pseudomonadati</taxon>
        <taxon>Pseudomonadota</taxon>
        <taxon>Alphaproteobacteria</taxon>
        <taxon>Hyphomicrobiales</taxon>
        <taxon>Nitrobacteraceae</taxon>
        <taxon>Bradyrhizobium</taxon>
    </lineage>
</organism>
<gene>
    <name evidence="1" type="ORF">HU230_36085</name>
</gene>
<reference evidence="1" key="1">
    <citation type="submission" date="2020-06" db="EMBL/GenBank/DDBJ databases">
        <title>Whole Genome Sequence of Bradyrhizobium sp. Strain 66S1MB.</title>
        <authorList>
            <person name="Bromfield E."/>
            <person name="Cloutier S."/>
        </authorList>
    </citation>
    <scope>NUCLEOTIDE SEQUENCE</scope>
    <source>
        <strain evidence="1">66S1MB</strain>
    </source>
</reference>
<protein>
    <submittedName>
        <fullName evidence="1">Uncharacterized protein</fullName>
    </submittedName>
</protein>
<dbReference type="RefSeq" id="WP_176534007.1">
    <property type="nucleotide sequence ID" value="NZ_CP088022.1"/>
</dbReference>
<comment type="caution">
    <text evidence="1">The sequence shown here is derived from an EMBL/GenBank/DDBJ whole genome shotgun (WGS) entry which is preliminary data.</text>
</comment>
<sequence length="76" mass="8082">MRRHVAPVLKLALSPTQIVTACGVSPAAVREGIASGALIVHDVRGKRRVWIGGPGGVEQWFKSFPLAKQKVSSHAV</sequence>
<dbReference type="EMBL" id="JABWSX010000001">
    <property type="protein sequence ID" value="NVL10977.1"/>
    <property type="molecule type" value="Genomic_DNA"/>
</dbReference>
<proteinExistence type="predicted"/>
<name>A0A974ADJ4_9BRAD</name>
<evidence type="ECO:0000313" key="1">
    <source>
        <dbReference type="EMBL" id="NVL10977.1"/>
    </source>
</evidence>
<accession>A0A974ADJ4</accession>
<dbReference type="AlphaFoldDB" id="A0A974ADJ4"/>
<dbReference type="PROSITE" id="PS51257">
    <property type="entry name" value="PROKAR_LIPOPROTEIN"/>
    <property type="match status" value="1"/>
</dbReference>